<name>C1N3B6_MICPC</name>
<evidence type="ECO:0000313" key="7">
    <source>
        <dbReference type="Proteomes" id="UP000001876"/>
    </source>
</evidence>
<dbReference type="SUPFAM" id="SSF82704">
    <property type="entry name" value="AlbA-like"/>
    <property type="match status" value="1"/>
</dbReference>
<evidence type="ECO:0000256" key="2">
    <source>
        <dbReference type="ARBA" id="ARBA00008018"/>
    </source>
</evidence>
<evidence type="ECO:0000256" key="4">
    <source>
        <dbReference type="SAM" id="MobiDB-lite"/>
    </source>
</evidence>
<evidence type="ECO:0000256" key="3">
    <source>
        <dbReference type="ARBA" id="ARBA00023242"/>
    </source>
</evidence>
<keyword evidence="7" id="KW-1185">Reference proteome</keyword>
<dbReference type="AlphaFoldDB" id="C1N3B6"/>
<dbReference type="Pfam" id="PF01918">
    <property type="entry name" value="Alba"/>
    <property type="match status" value="1"/>
</dbReference>
<proteinExistence type="inferred from homology"/>
<dbReference type="GO" id="GO:0005634">
    <property type="term" value="C:nucleus"/>
    <property type="evidence" value="ECO:0007669"/>
    <property type="project" value="UniProtKB-SubCell"/>
</dbReference>
<dbReference type="PANTHER" id="PTHR13516">
    <property type="entry name" value="RIBONUCLEASE P SUBUNIT P25"/>
    <property type="match status" value="1"/>
</dbReference>
<feature type="region of interest" description="Disordered" evidence="4">
    <location>
        <begin position="43"/>
        <end position="79"/>
    </location>
</feature>
<evidence type="ECO:0000256" key="1">
    <source>
        <dbReference type="ARBA" id="ARBA00004123"/>
    </source>
</evidence>
<dbReference type="Gene3D" id="3.30.110.20">
    <property type="entry name" value="Alba-like domain"/>
    <property type="match status" value="1"/>
</dbReference>
<keyword evidence="3" id="KW-0539">Nucleus</keyword>
<dbReference type="InterPro" id="IPR051958">
    <property type="entry name" value="Alba-like_NAB"/>
</dbReference>
<protein>
    <submittedName>
        <fullName evidence="6">Predicted protein</fullName>
    </submittedName>
</protein>
<dbReference type="PANTHER" id="PTHR13516:SF4">
    <property type="entry name" value="FI09323P"/>
    <property type="match status" value="1"/>
</dbReference>
<comment type="subcellular location">
    <subcellularLocation>
        <location evidence="1">Nucleus</location>
    </subcellularLocation>
</comment>
<gene>
    <name evidence="6" type="ORF">MICPUCDRAFT_52109</name>
</gene>
<sequence length="134" mass="14200">MTGASADPARREVRVRSRGKMRDVVSHLLGVFAVRPALASDDVIHSSSPVPPSSSRLVSSPADPVFPPRARATSSQDANGDDGVVVVVTAAGRAINKAIACVEIVKRRVPGLHQVRSCSHWFPYDRVGVVNAVP</sequence>
<dbReference type="GeneID" id="9687791"/>
<reference evidence="6 7" key="1">
    <citation type="journal article" date="2009" name="Science">
        <title>Green evolution and dynamic adaptations revealed by genomes of the marine picoeukaryotes Micromonas.</title>
        <authorList>
            <person name="Worden A.Z."/>
            <person name="Lee J.H."/>
            <person name="Mock T."/>
            <person name="Rouze P."/>
            <person name="Simmons M.P."/>
            <person name="Aerts A.L."/>
            <person name="Allen A.E."/>
            <person name="Cuvelier M.L."/>
            <person name="Derelle E."/>
            <person name="Everett M.V."/>
            <person name="Foulon E."/>
            <person name="Grimwood J."/>
            <person name="Gundlach H."/>
            <person name="Henrissat B."/>
            <person name="Napoli C."/>
            <person name="McDonald S.M."/>
            <person name="Parker M.S."/>
            <person name="Rombauts S."/>
            <person name="Salamov A."/>
            <person name="Von Dassow P."/>
            <person name="Badger J.H."/>
            <person name="Coutinho P.M."/>
            <person name="Demir E."/>
            <person name="Dubchak I."/>
            <person name="Gentemann C."/>
            <person name="Eikrem W."/>
            <person name="Gready J.E."/>
            <person name="John U."/>
            <person name="Lanier W."/>
            <person name="Lindquist E.A."/>
            <person name="Lucas S."/>
            <person name="Mayer K.F."/>
            <person name="Moreau H."/>
            <person name="Not F."/>
            <person name="Otillar R."/>
            <person name="Panaud O."/>
            <person name="Pangilinan J."/>
            <person name="Paulsen I."/>
            <person name="Piegu B."/>
            <person name="Poliakov A."/>
            <person name="Robbens S."/>
            <person name="Schmutz J."/>
            <person name="Toulza E."/>
            <person name="Wyss T."/>
            <person name="Zelensky A."/>
            <person name="Zhou K."/>
            <person name="Armbrust E.V."/>
            <person name="Bhattacharya D."/>
            <person name="Goodenough U.W."/>
            <person name="Van de Peer Y."/>
            <person name="Grigoriev I.V."/>
        </authorList>
    </citation>
    <scope>NUCLEOTIDE SEQUENCE [LARGE SCALE GENOMIC DNA]</scope>
    <source>
        <strain evidence="6 7">CCMP1545</strain>
    </source>
</reference>
<dbReference type="Proteomes" id="UP000001876">
    <property type="component" value="Unassembled WGS sequence"/>
</dbReference>
<dbReference type="InterPro" id="IPR036882">
    <property type="entry name" value="Alba-like_dom_sf"/>
</dbReference>
<dbReference type="STRING" id="564608.C1N3B6"/>
<dbReference type="OrthoDB" id="424402at2759"/>
<organism evidence="7">
    <name type="scientific">Micromonas pusilla (strain CCMP1545)</name>
    <name type="common">Picoplanktonic green alga</name>
    <dbReference type="NCBI Taxonomy" id="564608"/>
    <lineage>
        <taxon>Eukaryota</taxon>
        <taxon>Viridiplantae</taxon>
        <taxon>Chlorophyta</taxon>
        <taxon>Mamiellophyceae</taxon>
        <taxon>Mamiellales</taxon>
        <taxon>Mamiellaceae</taxon>
        <taxon>Micromonas</taxon>
    </lineage>
</organism>
<dbReference type="KEGG" id="mpp:MICPUCDRAFT_52109"/>
<feature type="domain" description="DNA/RNA-binding protein Alba-like" evidence="5">
    <location>
        <begin position="85"/>
        <end position="117"/>
    </location>
</feature>
<dbReference type="EMBL" id="GG663746">
    <property type="protein sequence ID" value="EEH53170.1"/>
    <property type="molecule type" value="Genomic_DNA"/>
</dbReference>
<dbReference type="GO" id="GO:0003723">
    <property type="term" value="F:RNA binding"/>
    <property type="evidence" value="ECO:0007669"/>
    <property type="project" value="TreeGrafter"/>
</dbReference>
<evidence type="ECO:0000313" key="6">
    <source>
        <dbReference type="EMBL" id="EEH53170.1"/>
    </source>
</evidence>
<dbReference type="RefSeq" id="XP_003062351.1">
    <property type="nucleotide sequence ID" value="XM_003062305.1"/>
</dbReference>
<feature type="compositionally biased region" description="Low complexity" evidence="4">
    <location>
        <begin position="45"/>
        <end position="63"/>
    </location>
</feature>
<dbReference type="InterPro" id="IPR002775">
    <property type="entry name" value="DNA/RNA-bd_Alba-like"/>
</dbReference>
<evidence type="ECO:0000259" key="5">
    <source>
        <dbReference type="Pfam" id="PF01918"/>
    </source>
</evidence>
<comment type="similarity">
    <text evidence="2">Belongs to the histone-like Alba family.</text>
</comment>
<accession>C1N3B6</accession>